<accession>A0A1I0NKV5</accession>
<evidence type="ECO:0000313" key="4">
    <source>
        <dbReference type="EMBL" id="SEW01878.1"/>
    </source>
</evidence>
<evidence type="ECO:0000256" key="3">
    <source>
        <dbReference type="SAM" id="Phobius"/>
    </source>
</evidence>
<keyword evidence="1" id="KW-0175">Coiled coil</keyword>
<name>A0A1I0NKV5_9FIRM</name>
<dbReference type="Proteomes" id="UP000199701">
    <property type="component" value="Unassembled WGS sequence"/>
</dbReference>
<evidence type="ECO:0000313" key="5">
    <source>
        <dbReference type="Proteomes" id="UP000199701"/>
    </source>
</evidence>
<dbReference type="OrthoDB" id="1641492at2"/>
<dbReference type="SUPFAM" id="SSF52266">
    <property type="entry name" value="SGNH hydrolase"/>
    <property type="match status" value="1"/>
</dbReference>
<dbReference type="EMBL" id="FOJI01000003">
    <property type="protein sequence ID" value="SEW01878.1"/>
    <property type="molecule type" value="Genomic_DNA"/>
</dbReference>
<dbReference type="STRING" id="99656.SAMN05421659_103177"/>
<proteinExistence type="predicted"/>
<keyword evidence="3" id="KW-0812">Transmembrane</keyword>
<keyword evidence="5" id="KW-1185">Reference proteome</keyword>
<sequence>MKKYKKRIFLKFGFVIFLCMIEYFVGFSFSSRANTRIFPNATQISQEERQALERQALERQALERQALERQALERQALETQALEEEILDTTEVRTEAEIESTRVEEAKTAAEDTSSTTAPTRVRTLSSEVIAYDGLLRSITCWGDSLTEGIGTGPNYPILTNIKVNGISININGKTMPSTLGELTNLTVYNMGVSGEDSRTIACRQGGLKMYVNDITIPDSGSVSISQIVCEDGYLVDPNINGSYGEKECFDACSIGGIVGKLSYDWNSETFLFTRIQDGSELVISIYTPIITPPSIERKGDILILQMGNNGGYLGDYDVLIAQYDAMIEYNQCKYYIIVGDTDYTAAYRADWENALKLAYGDHFLNMRQYLVDFANDGWLKAFEIPESLDDFIQLENGEVPYSLKVWDESHLNSYGYWIEGNAIYDKGCELGYWGY</sequence>
<protein>
    <submittedName>
        <fullName evidence="4">Cell shape-determining protein MreC</fullName>
    </submittedName>
</protein>
<keyword evidence="3" id="KW-0472">Membrane</keyword>
<dbReference type="AlphaFoldDB" id="A0A1I0NKV5"/>
<feature type="transmembrane region" description="Helical" evidence="3">
    <location>
        <begin position="12"/>
        <end position="30"/>
    </location>
</feature>
<evidence type="ECO:0000256" key="2">
    <source>
        <dbReference type="SAM" id="MobiDB-lite"/>
    </source>
</evidence>
<reference evidence="4 5" key="1">
    <citation type="submission" date="2016-10" db="EMBL/GenBank/DDBJ databases">
        <authorList>
            <person name="de Groot N.N."/>
        </authorList>
    </citation>
    <scope>NUCLEOTIDE SEQUENCE [LARGE SCALE GENOMIC DNA]</scope>
    <source>
        <strain evidence="4 5">DSM 9179</strain>
    </source>
</reference>
<feature type="compositionally biased region" description="Basic and acidic residues" evidence="2">
    <location>
        <begin position="93"/>
        <end position="110"/>
    </location>
</feature>
<feature type="region of interest" description="Disordered" evidence="2">
    <location>
        <begin position="93"/>
        <end position="120"/>
    </location>
</feature>
<evidence type="ECO:0000256" key="1">
    <source>
        <dbReference type="SAM" id="Coils"/>
    </source>
</evidence>
<feature type="compositionally biased region" description="Polar residues" evidence="2">
    <location>
        <begin position="111"/>
        <end position="120"/>
    </location>
</feature>
<organism evidence="4 5">
    <name type="scientific">[Clostridium] fimetarium</name>
    <dbReference type="NCBI Taxonomy" id="99656"/>
    <lineage>
        <taxon>Bacteria</taxon>
        <taxon>Bacillati</taxon>
        <taxon>Bacillota</taxon>
        <taxon>Clostridia</taxon>
        <taxon>Lachnospirales</taxon>
        <taxon>Lachnospiraceae</taxon>
    </lineage>
</organism>
<feature type="coiled-coil region" evidence="1">
    <location>
        <begin position="45"/>
        <end position="82"/>
    </location>
</feature>
<keyword evidence="3" id="KW-1133">Transmembrane helix</keyword>
<dbReference type="RefSeq" id="WP_092451327.1">
    <property type="nucleotide sequence ID" value="NZ_FOJI01000003.1"/>
</dbReference>
<gene>
    <name evidence="4" type="ORF">SAMN05421659_103177</name>
</gene>